<reference evidence="3 4" key="1">
    <citation type="submission" date="2016-11" db="EMBL/GenBank/DDBJ databases">
        <authorList>
            <person name="Jaros S."/>
            <person name="Januszkiewicz K."/>
            <person name="Wedrychowicz H."/>
        </authorList>
    </citation>
    <scope>NUCLEOTIDE SEQUENCE [LARGE SCALE GENOMIC DNA]</scope>
    <source>
        <strain evidence="3 4">DSM 21120</strain>
    </source>
</reference>
<dbReference type="InterPro" id="IPR029261">
    <property type="entry name" value="Transposase_Znf"/>
</dbReference>
<proteinExistence type="predicted"/>
<dbReference type="Proteomes" id="UP000184032">
    <property type="component" value="Unassembled WGS sequence"/>
</dbReference>
<evidence type="ECO:0000259" key="1">
    <source>
        <dbReference type="Pfam" id="PF01610"/>
    </source>
</evidence>
<dbReference type="AlphaFoldDB" id="A0A1M5U0X8"/>
<protein>
    <submittedName>
        <fullName evidence="3">Transposase</fullName>
    </submittedName>
</protein>
<sequence>MQDNYIQKLLSIKDIIVTNITENSETIEVSIQSTNNTGVCPCCKQSTTRIHDYRLQRVRHSNIGLRQVCLLLRKRRFICKKCNKRFTESLDFLGRYQRNTKEYIFTLLEKLKDTRSLKSISKEFKTSIPSVTRLLHLTTTQTWSLPRVLCIDEFKGNTGREKYQCILVDGVHKRIYDVLPSRKKSGLENYFSQISKKERNKVKYFVMDMYKNYADIAKTYFPKAMIIIDKFHFARQCFWALENVRKRCQKTMDTKLRKYFKRSKSLLRKRRNKLTEEQKEEVEVMKWYESDLRDAYNLKENFYLFLDAENKNIAGKELEKWIERAKQSKIPEFKACIKALENWKEEILHYFESRFTNGRTEGFNNKIKVIKRVSYGYRNFETFKKRILWCCS</sequence>
<dbReference type="PANTHER" id="PTHR33498:SF1">
    <property type="entry name" value="TRANSPOSASE FOR INSERTION SEQUENCE ELEMENT IS1557"/>
    <property type="match status" value="1"/>
</dbReference>
<organism evidence="3 4">
    <name type="scientific">Anaerosphaera aminiphila DSM 21120</name>
    <dbReference type="NCBI Taxonomy" id="1120995"/>
    <lineage>
        <taxon>Bacteria</taxon>
        <taxon>Bacillati</taxon>
        <taxon>Bacillota</taxon>
        <taxon>Tissierellia</taxon>
        <taxon>Tissierellales</taxon>
        <taxon>Peptoniphilaceae</taxon>
        <taxon>Anaerosphaera</taxon>
    </lineage>
</organism>
<feature type="domain" description="Transposase IS204/IS1001/IS1096/IS1165 DDE" evidence="1">
    <location>
        <begin position="149"/>
        <end position="387"/>
    </location>
</feature>
<dbReference type="EMBL" id="FQXI01000013">
    <property type="protein sequence ID" value="SHH56604.1"/>
    <property type="molecule type" value="Genomic_DNA"/>
</dbReference>
<dbReference type="InterPro" id="IPR002560">
    <property type="entry name" value="Transposase_DDE"/>
</dbReference>
<feature type="domain" description="Transposase IS204/IS1001/IS1096/IS1165 zinc-finger" evidence="2">
    <location>
        <begin position="38"/>
        <end position="82"/>
    </location>
</feature>
<evidence type="ECO:0000313" key="3">
    <source>
        <dbReference type="EMBL" id="SHH56604.1"/>
    </source>
</evidence>
<evidence type="ECO:0000259" key="2">
    <source>
        <dbReference type="Pfam" id="PF14690"/>
    </source>
</evidence>
<dbReference type="PANTHER" id="PTHR33498">
    <property type="entry name" value="TRANSPOSASE FOR INSERTION SEQUENCE ELEMENT IS1557"/>
    <property type="match status" value="1"/>
</dbReference>
<dbReference type="NCBIfam" id="NF033550">
    <property type="entry name" value="transpos_ISL3"/>
    <property type="match status" value="1"/>
</dbReference>
<dbReference type="STRING" id="1120995.SAMN02745245_01622"/>
<dbReference type="RefSeq" id="WP_073185241.1">
    <property type="nucleotide sequence ID" value="NZ_FQXI01000013.1"/>
</dbReference>
<accession>A0A1M5U0X8</accession>
<name>A0A1M5U0X8_9FIRM</name>
<evidence type="ECO:0000313" key="4">
    <source>
        <dbReference type="Proteomes" id="UP000184032"/>
    </source>
</evidence>
<dbReference type="OrthoDB" id="1688839at2"/>
<gene>
    <name evidence="3" type="ORF">SAMN02745245_01622</name>
</gene>
<dbReference type="Pfam" id="PF01610">
    <property type="entry name" value="DDE_Tnp_ISL3"/>
    <property type="match status" value="1"/>
</dbReference>
<dbReference type="Pfam" id="PF14690">
    <property type="entry name" value="Zn_ribbon_ISL3"/>
    <property type="match status" value="1"/>
</dbReference>
<keyword evidence="4" id="KW-1185">Reference proteome</keyword>
<dbReference type="InterPro" id="IPR047951">
    <property type="entry name" value="Transpos_ISL3"/>
</dbReference>